<gene>
    <name evidence="1" type="ORF">BCR32DRAFT_282222</name>
</gene>
<organism evidence="1 2">
    <name type="scientific">Anaeromyces robustus</name>
    <dbReference type="NCBI Taxonomy" id="1754192"/>
    <lineage>
        <taxon>Eukaryota</taxon>
        <taxon>Fungi</taxon>
        <taxon>Fungi incertae sedis</taxon>
        <taxon>Chytridiomycota</taxon>
        <taxon>Chytridiomycota incertae sedis</taxon>
        <taxon>Neocallimastigomycetes</taxon>
        <taxon>Neocallimastigales</taxon>
        <taxon>Neocallimastigaceae</taxon>
        <taxon>Anaeromyces</taxon>
    </lineage>
</organism>
<sequence>MNIVEFIRSILTNYNSLPNLLNIQINKKVYPFFEGISIIDCNQYSNDRYTIIKRKSNKKINILEKQKSLFNFIDALENLVNSKDLKYKYYLNDTTKTSFCMDVNIPYKLFKEAYHNLIKQNISEMFQYVICFTEGIKYQHFFNEYFKETYPYEKVLIKSDMKKPSEKYPNYILIKLCHDVITITEEEITFKKKDSYDFILQILPLFHISRNDTFIQFNSSIVSFNYPISINYQLFNLMLYQYGLHLNIYTNENERLLANQEKAVYTIRIYNTTVLMNMYNNWKQFKEVIHLPDLEWYMYKTIEIVLNYLYLLYIDFHIEKMKKLPLLNVPIKINYNRLFFKYYTRYFNNENRVLPVLADKDYCDENNIKYVQWNGNYYMAPLNSGYTITIVFNEKIADDGIPKCVTVIRKYTEKRGVTYSNLTYKLNEYSRGIFPSTLFIPYRLQVFNLFRVAIDITDPLIEFKSCPICKTYLKLPSQKDLIKVIKTKIRNSKYFEKELSSVEDVNVLGLSVDIIPKLYPYAVSNYTYNYNSSFPFVVIMLNTTKLYTFPNYRYEFIISSSSSLHHLNDEFVSAIFTLYKAHKISIVDNDCLKEFIGQYVVENNKTVLIAEKNIENSKRYLWYSTYLNLIPKVPIIESHQLESLLPELSDLYQCIDNITAYHYNSISNEEKNDKVIMFGVWSGDIYYPCTATTVSYKSDMIKNIPYLLINRNMDGSIFSSNKNNSDFLIF</sequence>
<dbReference type="EMBL" id="MCFG01000208">
    <property type="protein sequence ID" value="ORX78476.1"/>
    <property type="molecule type" value="Genomic_DNA"/>
</dbReference>
<evidence type="ECO:0000313" key="1">
    <source>
        <dbReference type="EMBL" id="ORX78476.1"/>
    </source>
</evidence>
<dbReference type="OrthoDB" id="2170929at2759"/>
<accession>A0A1Y1WZ65</accession>
<name>A0A1Y1WZ65_9FUNG</name>
<dbReference type="Proteomes" id="UP000193944">
    <property type="component" value="Unassembled WGS sequence"/>
</dbReference>
<comment type="caution">
    <text evidence="1">The sequence shown here is derived from an EMBL/GenBank/DDBJ whole genome shotgun (WGS) entry which is preliminary data.</text>
</comment>
<dbReference type="AlphaFoldDB" id="A0A1Y1WZ65"/>
<protein>
    <submittedName>
        <fullName evidence="1">Uncharacterized protein</fullName>
    </submittedName>
</protein>
<keyword evidence="2" id="KW-1185">Reference proteome</keyword>
<evidence type="ECO:0000313" key="2">
    <source>
        <dbReference type="Proteomes" id="UP000193944"/>
    </source>
</evidence>
<reference evidence="1 2" key="1">
    <citation type="submission" date="2016-08" db="EMBL/GenBank/DDBJ databases">
        <title>A Parts List for Fungal Cellulosomes Revealed by Comparative Genomics.</title>
        <authorList>
            <consortium name="DOE Joint Genome Institute"/>
            <person name="Haitjema C.H."/>
            <person name="Gilmore S.P."/>
            <person name="Henske J.K."/>
            <person name="Solomon K.V."/>
            <person name="De Groot R."/>
            <person name="Kuo A."/>
            <person name="Mondo S.J."/>
            <person name="Salamov A.A."/>
            <person name="Labutti K."/>
            <person name="Zhao Z."/>
            <person name="Chiniquy J."/>
            <person name="Barry K."/>
            <person name="Brewer H.M."/>
            <person name="Purvine S.O."/>
            <person name="Wright A.T."/>
            <person name="Boxma B."/>
            <person name="Van Alen T."/>
            <person name="Hackstein J.H."/>
            <person name="Baker S.E."/>
            <person name="Grigoriev I.V."/>
            <person name="O'Malley M.A."/>
        </authorList>
    </citation>
    <scope>NUCLEOTIDE SEQUENCE [LARGE SCALE GENOMIC DNA]</scope>
    <source>
        <strain evidence="1 2">S4</strain>
    </source>
</reference>
<reference evidence="1 2" key="2">
    <citation type="submission" date="2016-08" db="EMBL/GenBank/DDBJ databases">
        <title>Pervasive Adenine N6-methylation of Active Genes in Fungi.</title>
        <authorList>
            <consortium name="DOE Joint Genome Institute"/>
            <person name="Mondo S.J."/>
            <person name="Dannebaum R.O."/>
            <person name="Kuo R.C."/>
            <person name="Labutti K."/>
            <person name="Haridas S."/>
            <person name="Kuo A."/>
            <person name="Salamov A."/>
            <person name="Ahrendt S.R."/>
            <person name="Lipzen A."/>
            <person name="Sullivan W."/>
            <person name="Andreopoulos W.B."/>
            <person name="Clum A."/>
            <person name="Lindquist E."/>
            <person name="Daum C."/>
            <person name="Ramamoorthy G.K."/>
            <person name="Gryganskyi A."/>
            <person name="Culley D."/>
            <person name="Magnuson J.K."/>
            <person name="James T.Y."/>
            <person name="O'Malley M.A."/>
            <person name="Stajich J.E."/>
            <person name="Spatafora J.W."/>
            <person name="Visel A."/>
            <person name="Grigoriev I.V."/>
        </authorList>
    </citation>
    <scope>NUCLEOTIDE SEQUENCE [LARGE SCALE GENOMIC DNA]</scope>
    <source>
        <strain evidence="1 2">S4</strain>
    </source>
</reference>
<proteinExistence type="predicted"/>